<organism evidence="10 11">
    <name type="scientific">Intoshia linei</name>
    <dbReference type="NCBI Taxonomy" id="1819745"/>
    <lineage>
        <taxon>Eukaryota</taxon>
        <taxon>Metazoa</taxon>
        <taxon>Spiralia</taxon>
        <taxon>Lophotrochozoa</taxon>
        <taxon>Mesozoa</taxon>
        <taxon>Orthonectida</taxon>
        <taxon>Rhopaluridae</taxon>
        <taxon>Intoshia</taxon>
    </lineage>
</organism>
<evidence type="ECO:0000256" key="7">
    <source>
        <dbReference type="ARBA" id="ARBA00023128"/>
    </source>
</evidence>
<dbReference type="InterPro" id="IPR005336">
    <property type="entry name" value="MPC"/>
</dbReference>
<keyword evidence="3 9" id="KW-0813">Transport</keyword>
<dbReference type="OrthoDB" id="869189at2759"/>
<dbReference type="Proteomes" id="UP000078046">
    <property type="component" value="Unassembled WGS sequence"/>
</dbReference>
<keyword evidence="8" id="KW-0472">Membrane</keyword>
<keyword evidence="4" id="KW-0812">Transmembrane</keyword>
<name>A0A177AU80_9BILA</name>
<keyword evidence="10" id="KW-0670">Pyruvate</keyword>
<evidence type="ECO:0000313" key="10">
    <source>
        <dbReference type="EMBL" id="OAF64931.1"/>
    </source>
</evidence>
<comment type="similarity">
    <text evidence="2 9">Belongs to the mitochondrial pyruvate carrier (MPC) (TC 2.A.105) family.</text>
</comment>
<evidence type="ECO:0000256" key="6">
    <source>
        <dbReference type="ARBA" id="ARBA00022989"/>
    </source>
</evidence>
<keyword evidence="7 9" id="KW-0496">Mitochondrion</keyword>
<evidence type="ECO:0000256" key="1">
    <source>
        <dbReference type="ARBA" id="ARBA00004448"/>
    </source>
</evidence>
<dbReference type="AlphaFoldDB" id="A0A177AU80"/>
<comment type="subcellular location">
    <subcellularLocation>
        <location evidence="1 9">Mitochondrion inner membrane</location>
        <topology evidence="1 9">Multi-pass membrane protein</topology>
    </subcellularLocation>
</comment>
<dbReference type="Pfam" id="PF03650">
    <property type="entry name" value="MPC"/>
    <property type="match status" value="1"/>
</dbReference>
<dbReference type="GO" id="GO:0006850">
    <property type="term" value="P:pyruvate import into mitochondria"/>
    <property type="evidence" value="ECO:0007669"/>
    <property type="project" value="InterPro"/>
</dbReference>
<dbReference type="PANTHER" id="PTHR14154">
    <property type="entry name" value="UPF0041 BRAIN PROTEIN 44-RELATED"/>
    <property type="match status" value="1"/>
</dbReference>
<keyword evidence="5 9" id="KW-0999">Mitochondrion inner membrane</keyword>
<accession>A0A177AU80</accession>
<evidence type="ECO:0000256" key="9">
    <source>
        <dbReference type="RuleBase" id="RU363100"/>
    </source>
</evidence>
<protein>
    <recommendedName>
        <fullName evidence="9">Mitochondrial pyruvate carrier</fullName>
    </recommendedName>
</protein>
<evidence type="ECO:0000256" key="8">
    <source>
        <dbReference type="ARBA" id="ARBA00023136"/>
    </source>
</evidence>
<keyword evidence="11" id="KW-1185">Reference proteome</keyword>
<reference evidence="10 11" key="1">
    <citation type="submission" date="2016-04" db="EMBL/GenBank/DDBJ databases">
        <title>The genome of Intoshia linei affirms orthonectids as highly simplified spiralians.</title>
        <authorList>
            <person name="Mikhailov K.V."/>
            <person name="Slusarev G.S."/>
            <person name="Nikitin M.A."/>
            <person name="Logacheva M.D."/>
            <person name="Penin A."/>
            <person name="Aleoshin V."/>
            <person name="Panchin Y.V."/>
        </authorList>
    </citation>
    <scope>NUCLEOTIDE SEQUENCE [LARGE SCALE GENOMIC DNA]</scope>
    <source>
        <strain evidence="10">Intl2013</strain>
        <tissue evidence="10">Whole animal</tissue>
    </source>
</reference>
<dbReference type="EMBL" id="LWCA01001532">
    <property type="protein sequence ID" value="OAF64931.1"/>
    <property type="molecule type" value="Genomic_DNA"/>
</dbReference>
<evidence type="ECO:0000256" key="3">
    <source>
        <dbReference type="ARBA" id="ARBA00022448"/>
    </source>
</evidence>
<comment type="caution">
    <text evidence="10">The sequence shown here is derived from an EMBL/GenBank/DDBJ whole genome shotgun (WGS) entry which is preliminary data.</text>
</comment>
<sequence>MLAIYRNSMLAIGKLVPRKLQPLWKHPAGPQTIFFWAPTFKWCLVGAGVADYTRPAEKLSLPQSCSLMVTGLIWSRYSIVIEPINWNLFSVNFMLGVTAIYQVVKIIRYQQSIKNTKSDD</sequence>
<evidence type="ECO:0000256" key="2">
    <source>
        <dbReference type="ARBA" id="ARBA00006416"/>
    </source>
</evidence>
<dbReference type="GO" id="GO:0005743">
    <property type="term" value="C:mitochondrial inner membrane"/>
    <property type="evidence" value="ECO:0007669"/>
    <property type="project" value="UniProtKB-SubCell"/>
</dbReference>
<evidence type="ECO:0000256" key="4">
    <source>
        <dbReference type="ARBA" id="ARBA00022692"/>
    </source>
</evidence>
<evidence type="ECO:0000313" key="11">
    <source>
        <dbReference type="Proteomes" id="UP000078046"/>
    </source>
</evidence>
<evidence type="ECO:0000256" key="5">
    <source>
        <dbReference type="ARBA" id="ARBA00022792"/>
    </source>
</evidence>
<proteinExistence type="inferred from homology"/>
<gene>
    <name evidence="10" type="ORF">A3Q56_07359</name>
</gene>
<comment type="function">
    <text evidence="9">Mediates the uptake of pyruvate into mitochondria.</text>
</comment>
<keyword evidence="6" id="KW-1133">Transmembrane helix</keyword>